<name>A0ABP3EP77_9ACTN</name>
<accession>A0ABP3EP77</accession>
<gene>
    <name evidence="2" type="ORF">GCM10009539_69720</name>
</gene>
<dbReference type="Pfam" id="PF13676">
    <property type="entry name" value="TIR_2"/>
    <property type="match status" value="1"/>
</dbReference>
<sequence length="203" mass="22481">MAPGDATLSPRWDIAFSYAAAQRPFVEAAADHLDRLRIRYFLDTHQQTALWGRPLPEELNAIYGERTATVVALFSADYAKSVWARTEMRAALDRAIHVKREFFLPARFDDTPIEGLPSGLVTLDLRGKTPLLFAEEIANKLVLLGVIPPAPRARPGVTGSAGFVPTSVPDLRRLGEGVARKLIGWVGQWERPQQIGDLPRSDE</sequence>
<proteinExistence type="predicted"/>
<keyword evidence="3" id="KW-1185">Reference proteome</keyword>
<organism evidence="2 3">
    <name type="scientific">Cryptosporangium japonicum</name>
    <dbReference type="NCBI Taxonomy" id="80872"/>
    <lineage>
        <taxon>Bacteria</taxon>
        <taxon>Bacillati</taxon>
        <taxon>Actinomycetota</taxon>
        <taxon>Actinomycetes</taxon>
        <taxon>Cryptosporangiales</taxon>
        <taxon>Cryptosporangiaceae</taxon>
        <taxon>Cryptosporangium</taxon>
    </lineage>
</organism>
<dbReference type="RefSeq" id="WP_344653211.1">
    <property type="nucleotide sequence ID" value="NZ_BAAAGX010000032.1"/>
</dbReference>
<comment type="caution">
    <text evidence="2">The sequence shown here is derived from an EMBL/GenBank/DDBJ whole genome shotgun (WGS) entry which is preliminary data.</text>
</comment>
<protein>
    <recommendedName>
        <fullName evidence="1">TIR domain-containing protein</fullName>
    </recommendedName>
</protein>
<dbReference type="Gene3D" id="3.40.50.10140">
    <property type="entry name" value="Toll/interleukin-1 receptor homology (TIR) domain"/>
    <property type="match status" value="1"/>
</dbReference>
<reference evidence="3" key="1">
    <citation type="journal article" date="2019" name="Int. J. Syst. Evol. Microbiol.">
        <title>The Global Catalogue of Microorganisms (GCM) 10K type strain sequencing project: providing services to taxonomists for standard genome sequencing and annotation.</title>
        <authorList>
            <consortium name="The Broad Institute Genomics Platform"/>
            <consortium name="The Broad Institute Genome Sequencing Center for Infectious Disease"/>
            <person name="Wu L."/>
            <person name="Ma J."/>
        </authorList>
    </citation>
    <scope>NUCLEOTIDE SEQUENCE [LARGE SCALE GENOMIC DNA]</scope>
    <source>
        <strain evidence="3">JCM 10425</strain>
    </source>
</reference>
<feature type="domain" description="TIR" evidence="1">
    <location>
        <begin position="14"/>
        <end position="128"/>
    </location>
</feature>
<dbReference type="InterPro" id="IPR000157">
    <property type="entry name" value="TIR_dom"/>
</dbReference>
<dbReference type="Proteomes" id="UP001500967">
    <property type="component" value="Unassembled WGS sequence"/>
</dbReference>
<dbReference type="InterPro" id="IPR035897">
    <property type="entry name" value="Toll_tir_struct_dom_sf"/>
</dbReference>
<dbReference type="SUPFAM" id="SSF52200">
    <property type="entry name" value="Toll/Interleukin receptor TIR domain"/>
    <property type="match status" value="1"/>
</dbReference>
<evidence type="ECO:0000259" key="1">
    <source>
        <dbReference type="Pfam" id="PF13676"/>
    </source>
</evidence>
<dbReference type="EMBL" id="BAAAGX010000032">
    <property type="protein sequence ID" value="GAA0272372.1"/>
    <property type="molecule type" value="Genomic_DNA"/>
</dbReference>
<evidence type="ECO:0000313" key="3">
    <source>
        <dbReference type="Proteomes" id="UP001500967"/>
    </source>
</evidence>
<evidence type="ECO:0000313" key="2">
    <source>
        <dbReference type="EMBL" id="GAA0272372.1"/>
    </source>
</evidence>